<dbReference type="AlphaFoldDB" id="A0A6J7DI16"/>
<gene>
    <name evidence="1" type="ORF">UFOPK3381_00754</name>
</gene>
<sequence>MNPLRADKFYGPLERARKNANLGLPVAAKTRFRLLKRLVARATWLTNRQQVAYNKSMLQALEGGMDHLASLIDTNTAALLRNHAALEASLRSEVAASLLGNARRDRALGQLRAEFDGAPVEQKTRQRVDGRSDHELSPTVRGGLEESGLSFGAFADRFRGSRELIIERQRPLLAEVVGMPGPLLDLGCGRGEWLELAQEAQLEASGIDGDSANVRRCQEQGLRASEGEILAHLRGLAPESLGAITAFHIVEHLDFADFVEVLREAHRVLRPGGKLLIETPNTANVLVGASTFHLDPGHILPLHPLLIEFVLDAVGFQNVTVQSINPPPTLTTPQDGPAGLHEVITAVNAYLFSGQDTLAIGSKQPSPDLR</sequence>
<dbReference type="CDD" id="cd02440">
    <property type="entry name" value="AdoMet_MTases"/>
    <property type="match status" value="1"/>
</dbReference>
<dbReference type="Pfam" id="PF13489">
    <property type="entry name" value="Methyltransf_23"/>
    <property type="match status" value="1"/>
</dbReference>
<dbReference type="Gene3D" id="3.40.50.150">
    <property type="entry name" value="Vaccinia Virus protein VP39"/>
    <property type="match status" value="1"/>
</dbReference>
<name>A0A6J7DI16_9ZZZZ</name>
<accession>A0A6J7DI16</accession>
<organism evidence="1">
    <name type="scientific">freshwater metagenome</name>
    <dbReference type="NCBI Taxonomy" id="449393"/>
    <lineage>
        <taxon>unclassified sequences</taxon>
        <taxon>metagenomes</taxon>
        <taxon>ecological metagenomes</taxon>
    </lineage>
</organism>
<dbReference type="EMBL" id="CAFBLN010000025">
    <property type="protein sequence ID" value="CAB4870166.1"/>
    <property type="molecule type" value="Genomic_DNA"/>
</dbReference>
<reference evidence="1" key="1">
    <citation type="submission" date="2020-05" db="EMBL/GenBank/DDBJ databases">
        <authorList>
            <person name="Chiriac C."/>
            <person name="Salcher M."/>
            <person name="Ghai R."/>
            <person name="Kavagutti S V."/>
        </authorList>
    </citation>
    <scope>NUCLEOTIDE SEQUENCE</scope>
</reference>
<protein>
    <submittedName>
        <fullName evidence="1">Unannotated protein</fullName>
    </submittedName>
</protein>
<proteinExistence type="predicted"/>
<dbReference type="InterPro" id="IPR029063">
    <property type="entry name" value="SAM-dependent_MTases_sf"/>
</dbReference>
<dbReference type="SUPFAM" id="SSF53335">
    <property type="entry name" value="S-adenosyl-L-methionine-dependent methyltransferases"/>
    <property type="match status" value="1"/>
</dbReference>
<evidence type="ECO:0000313" key="1">
    <source>
        <dbReference type="EMBL" id="CAB4870166.1"/>
    </source>
</evidence>